<evidence type="ECO:0000313" key="20">
    <source>
        <dbReference type="Proteomes" id="UP000008021"/>
    </source>
</evidence>
<feature type="binding site" evidence="13">
    <location>
        <position position="635"/>
    </location>
    <ligand>
        <name>ATP</name>
        <dbReference type="ChEBI" id="CHEBI:30616"/>
    </ligand>
</feature>
<dbReference type="SUPFAM" id="SSF81660">
    <property type="entry name" value="Metal cation-transporting ATPase, ATP-binding domain N"/>
    <property type="match status" value="1"/>
</dbReference>
<feature type="transmembrane region" description="Helical" evidence="15">
    <location>
        <begin position="1015"/>
        <end position="1037"/>
    </location>
</feature>
<dbReference type="Gramene" id="OMERI01G11120.1">
    <property type="protein sequence ID" value="OMERI01G11120.1"/>
    <property type="gene ID" value="OMERI01G11120"/>
</dbReference>
<keyword evidence="6 13" id="KW-0067">ATP-binding</keyword>
<feature type="transmembrane region" description="Helical" evidence="15">
    <location>
        <begin position="1081"/>
        <end position="1103"/>
    </location>
</feature>
<feature type="binding site" evidence="14">
    <location>
        <position position="466"/>
    </location>
    <ligand>
        <name>Mg(2+)</name>
        <dbReference type="ChEBI" id="CHEBI:18420"/>
    </ligand>
</feature>
<dbReference type="InterPro" id="IPR008250">
    <property type="entry name" value="ATPase_P-typ_transduc_dom_A_sf"/>
</dbReference>
<dbReference type="InterPro" id="IPR023298">
    <property type="entry name" value="ATPase_P-typ_TM_dom_sf"/>
</dbReference>
<feature type="region of interest" description="Disordered" evidence="16">
    <location>
        <begin position="1"/>
        <end position="80"/>
    </location>
</feature>
<dbReference type="SUPFAM" id="SSF81653">
    <property type="entry name" value="Calcium ATPase, transduction domain A"/>
    <property type="match status" value="1"/>
</dbReference>
<feature type="transmembrane region" description="Helical" evidence="15">
    <location>
        <begin position="343"/>
        <end position="365"/>
    </location>
</feature>
<evidence type="ECO:0000256" key="8">
    <source>
        <dbReference type="ARBA" id="ARBA00022967"/>
    </source>
</evidence>
<dbReference type="GO" id="GO:0005524">
    <property type="term" value="F:ATP binding"/>
    <property type="evidence" value="ECO:0007669"/>
    <property type="project" value="UniProtKB-UniRule"/>
</dbReference>
<dbReference type="EnsemblPlants" id="OMERI01G11120.1">
    <property type="protein sequence ID" value="OMERI01G11120.1"/>
    <property type="gene ID" value="OMERI01G11120"/>
</dbReference>
<dbReference type="SUPFAM" id="SSF56784">
    <property type="entry name" value="HAD-like"/>
    <property type="match status" value="1"/>
</dbReference>
<dbReference type="EC" id="7.6.2.1" evidence="15"/>
<evidence type="ECO:0000256" key="10">
    <source>
        <dbReference type="ARBA" id="ARBA00023136"/>
    </source>
</evidence>
<dbReference type="eggNOG" id="KOG0206">
    <property type="taxonomic scope" value="Eukaryota"/>
</dbReference>
<feature type="compositionally biased region" description="Pro residues" evidence="16">
    <location>
        <begin position="12"/>
        <end position="32"/>
    </location>
</feature>
<evidence type="ECO:0000256" key="12">
    <source>
        <dbReference type="PIRSR" id="PIRSR606539-1"/>
    </source>
</evidence>
<feature type="transmembrane region" description="Helical" evidence="15">
    <location>
        <begin position="946"/>
        <end position="967"/>
    </location>
</feature>
<evidence type="ECO:0000259" key="18">
    <source>
        <dbReference type="Pfam" id="PF16212"/>
    </source>
</evidence>
<feature type="binding site" evidence="13">
    <location>
        <position position="750"/>
    </location>
    <ligand>
        <name>ATP</name>
        <dbReference type="ChEBI" id="CHEBI:30616"/>
    </ligand>
</feature>
<reference evidence="19" key="1">
    <citation type="submission" date="2015-04" db="UniProtKB">
        <authorList>
            <consortium name="EnsemblPlants"/>
        </authorList>
    </citation>
    <scope>IDENTIFICATION</scope>
</reference>
<dbReference type="SFLD" id="SFLDS00003">
    <property type="entry name" value="Haloacid_Dehalogenase"/>
    <property type="match status" value="1"/>
</dbReference>
<dbReference type="PRINTS" id="PR00121">
    <property type="entry name" value="NAKATPASE"/>
</dbReference>
<dbReference type="InterPro" id="IPR036412">
    <property type="entry name" value="HAD-like_sf"/>
</dbReference>
<evidence type="ECO:0000256" key="7">
    <source>
        <dbReference type="ARBA" id="ARBA00022842"/>
    </source>
</evidence>
<dbReference type="SFLD" id="SFLDF00027">
    <property type="entry name" value="p-type_atpase"/>
    <property type="match status" value="1"/>
</dbReference>
<dbReference type="PROSITE" id="PS00154">
    <property type="entry name" value="ATPASE_E1_E2"/>
    <property type="match status" value="1"/>
</dbReference>
<dbReference type="Gene3D" id="3.40.50.1000">
    <property type="entry name" value="HAD superfamily/HAD-like"/>
    <property type="match status" value="1"/>
</dbReference>
<feature type="transmembrane region" description="Helical" evidence="15">
    <location>
        <begin position="1109"/>
        <end position="1131"/>
    </location>
</feature>
<evidence type="ECO:0000256" key="5">
    <source>
        <dbReference type="ARBA" id="ARBA00022741"/>
    </source>
</evidence>
<dbReference type="GO" id="GO:0005886">
    <property type="term" value="C:plasma membrane"/>
    <property type="evidence" value="ECO:0007669"/>
    <property type="project" value="TreeGrafter"/>
</dbReference>
<feature type="binding site" evidence="13">
    <location>
        <position position="467"/>
    </location>
    <ligand>
        <name>ATP</name>
        <dbReference type="ChEBI" id="CHEBI:30616"/>
    </ligand>
</feature>
<dbReference type="Pfam" id="PF13246">
    <property type="entry name" value="Cation_ATPase"/>
    <property type="match status" value="1"/>
</dbReference>
<dbReference type="GO" id="GO:0000287">
    <property type="term" value="F:magnesium ion binding"/>
    <property type="evidence" value="ECO:0007669"/>
    <property type="project" value="UniProtKB-UniRule"/>
</dbReference>
<dbReference type="FunFam" id="3.40.1110.10:FF:000025">
    <property type="entry name" value="Phospholipid-transporting ATPase"/>
    <property type="match status" value="1"/>
</dbReference>
<evidence type="ECO:0000256" key="4">
    <source>
        <dbReference type="ARBA" id="ARBA00022723"/>
    </source>
</evidence>
<protein>
    <recommendedName>
        <fullName evidence="15">Phospholipid-transporting ATPase</fullName>
        <ecNumber evidence="15">7.6.2.1</ecNumber>
    </recommendedName>
</protein>
<dbReference type="NCBIfam" id="TIGR01652">
    <property type="entry name" value="ATPase-Plipid"/>
    <property type="match status" value="1"/>
</dbReference>
<keyword evidence="3 15" id="KW-0812">Transmembrane</keyword>
<evidence type="ECO:0000256" key="6">
    <source>
        <dbReference type="ARBA" id="ARBA00022840"/>
    </source>
</evidence>
<dbReference type="GO" id="GO:0045332">
    <property type="term" value="P:phospholipid translocation"/>
    <property type="evidence" value="ECO:0007669"/>
    <property type="project" value="TreeGrafter"/>
</dbReference>
<feature type="binding site" evidence="13">
    <location>
        <position position="571"/>
    </location>
    <ligand>
        <name>ATP</name>
        <dbReference type="ChEBI" id="CHEBI:30616"/>
    </ligand>
</feature>
<feature type="binding site" evidence="13">
    <location>
        <position position="883"/>
    </location>
    <ligand>
        <name>ATP</name>
        <dbReference type="ChEBI" id="CHEBI:30616"/>
    </ligand>
</feature>
<dbReference type="InterPro" id="IPR032631">
    <property type="entry name" value="P-type_ATPase_N"/>
</dbReference>
<feature type="binding site" evidence="13">
    <location>
        <position position="884"/>
    </location>
    <ligand>
        <name>ATP</name>
        <dbReference type="ChEBI" id="CHEBI:30616"/>
    </ligand>
</feature>
<dbReference type="FunFam" id="3.40.50.1000:FF:000221">
    <property type="entry name" value="Phospholipid-transporting ATPase"/>
    <property type="match status" value="1"/>
</dbReference>
<dbReference type="Gene3D" id="2.70.150.10">
    <property type="entry name" value="Calcium-transporting ATPase, cytoplasmic transduction domain A"/>
    <property type="match status" value="1"/>
</dbReference>
<dbReference type="Pfam" id="PF16209">
    <property type="entry name" value="PhoLip_ATPase_N"/>
    <property type="match status" value="1"/>
</dbReference>
<dbReference type="SFLD" id="SFLDG00002">
    <property type="entry name" value="C1.7:_P-type_atpase_like"/>
    <property type="match status" value="1"/>
</dbReference>
<feature type="active site" description="4-aspartylphosphate intermediate" evidence="12">
    <location>
        <position position="466"/>
    </location>
</feature>
<evidence type="ECO:0000256" key="16">
    <source>
        <dbReference type="SAM" id="MobiDB-lite"/>
    </source>
</evidence>
<dbReference type="Gene3D" id="3.40.1110.10">
    <property type="entry name" value="Calcium-transporting ATPase, cytoplasmic domain N"/>
    <property type="match status" value="1"/>
</dbReference>
<dbReference type="Pfam" id="PF16212">
    <property type="entry name" value="PhoLip_ATPase_C"/>
    <property type="match status" value="1"/>
</dbReference>
<evidence type="ECO:0000256" key="13">
    <source>
        <dbReference type="PIRSR" id="PIRSR606539-2"/>
    </source>
</evidence>
<reference evidence="19" key="2">
    <citation type="submission" date="2018-05" db="EMBL/GenBank/DDBJ databases">
        <title>OmerRS3 (Oryza meridionalis Reference Sequence Version 3).</title>
        <authorList>
            <person name="Zhang J."/>
            <person name="Kudrna D."/>
            <person name="Lee S."/>
            <person name="Talag J."/>
            <person name="Welchert J."/>
            <person name="Wing R.A."/>
        </authorList>
    </citation>
    <scope>NUCLEOTIDE SEQUENCE [LARGE SCALE GENOMIC DNA]</scope>
    <source>
        <strain evidence="19">cv. OR44</strain>
    </source>
</reference>
<evidence type="ECO:0000256" key="2">
    <source>
        <dbReference type="ARBA" id="ARBA00008109"/>
    </source>
</evidence>
<feature type="binding site" evidence="14">
    <location>
        <position position="880"/>
    </location>
    <ligand>
        <name>Mg(2+)</name>
        <dbReference type="ChEBI" id="CHEBI:18420"/>
    </ligand>
</feature>
<keyword evidence="20" id="KW-1185">Reference proteome</keyword>
<keyword evidence="5 13" id="KW-0547">Nucleotide-binding</keyword>
<feature type="transmembrane region" description="Helical" evidence="15">
    <location>
        <begin position="143"/>
        <end position="161"/>
    </location>
</feature>
<proteinExistence type="inferred from homology"/>
<evidence type="ECO:0000256" key="11">
    <source>
        <dbReference type="ARBA" id="ARBA00034036"/>
    </source>
</evidence>
<evidence type="ECO:0000313" key="19">
    <source>
        <dbReference type="EnsemblPlants" id="OMERI01G11120.1"/>
    </source>
</evidence>
<dbReference type="InterPro" id="IPR001757">
    <property type="entry name" value="P_typ_ATPase"/>
</dbReference>
<comment type="catalytic activity">
    <reaction evidence="11 15">
        <text>ATP + H2O + phospholipidSide 1 = ADP + phosphate + phospholipidSide 2.</text>
        <dbReference type="EC" id="7.6.2.1"/>
    </reaction>
</comment>
<feature type="binding site" evidence="13">
    <location>
        <position position="860"/>
    </location>
    <ligand>
        <name>ATP</name>
        <dbReference type="ChEBI" id="CHEBI:30616"/>
    </ligand>
</feature>
<dbReference type="NCBIfam" id="TIGR01494">
    <property type="entry name" value="ATPase_P-type"/>
    <property type="match status" value="2"/>
</dbReference>
<keyword evidence="10 15" id="KW-0472">Membrane</keyword>
<dbReference type="SUPFAM" id="SSF81665">
    <property type="entry name" value="Calcium ATPase, transmembrane domain M"/>
    <property type="match status" value="1"/>
</dbReference>
<dbReference type="PRINTS" id="PR00119">
    <property type="entry name" value="CATATPASE"/>
</dbReference>
<sequence>MASERPLLDASPRPPQQPPASSLLPPPQPEPPLRADRLAFSLEVPDPFRREPDPSSAASQREVVGEEEEGGGEEESRAVVVGEPSSSAAAGFAGNAVRTAKYSVLTFLPRNLFEQFRRLSYVYFLAITVLNQLPQVAVFGRGASVLPLAFVLFVTAVKDAYEDLRRHRSDRQENNRLAKVLLAPPAAGEFAPKKWKHIRVGDVVRVASSETLPADMVLLATSDPSGVAHVQTVNLDGETNLKTRYAKQETQVRFSQDGSVGGVLHCERPNRNIYGFQANLEIDGKRVSLGPSNIVLRGCELKNTTWAIGVVVYAGKETKVMLNSSGAPSKRSQLETQLNRETVILSIMLIGMCTTASVLVGIWILNHRGDLEFTQFFREKDYTTGKNYNYYGMGMQIFITFLMAVIVYQVIIPISLYISMELVRLGQAYFMGADRDLYDESSRSKFQCRALNINEDLGQIKYVFSDKTGTLTENKMEFQCASIRGVDYSSGKDSCGYSVVVDDLLWTPKMAVKTDPRLLKLLRGGGTDEETKLVLEFFLAVAACNTIVPLVLDTRDSKQKLIDYQGESPDEQALVYAAASYGIVLVERTSGYVVIDVLGDRQRFDILGLHEFDSDRKRMSVIVGCPDKTVKLYVKGADSLLFGITKNSLDLDIVRATEAHLHKYSSFGLRTLVIGMRELSQAEFEEWQLAYENASTSVLGRGNLLRSVAANIENNIRILGATGIEDKLQDGVPEAIESLRQADIKVWILTGDKQETAISIGYSCKLLTNDMTQIVINNNSKESCKRSLEEALATIKKLRIASTGTQSPELASESAGVTLVLIIDGNSLVYILETELQEELFKVARECSVVLCCRVAPLQKAGIVALIKNRTDDMTLAIGDGANDVSMIQMADVGVGISGQEGRQAVMASDFAMGQFRFLVPLLLVHGHWNYQRMSYMILYNFYKNATFVLVLFWYVLYTAFTLTTAITEWSSLLYTVLYTSLPTIIVGILDKDLSKETLLAYPKLYGSGQRDEKYNVNLFVLNMLEALWQSLVVFYMPYFAYRQSTIDMSSLGDLWALAPVIVVNMLLAMDIFRWNWIIHAFVWGTIAATTICLFVIDSIWFLPGYGAIFHIMGTGLFWLLLLIIVVAAMVPHFVIKAFTEYFTPSDIQVAREIEKFENVNQVNRSEVPMTRQPGKQLHRGGTRGIGTTGVQIPGAGTISCGGHESGQGIPSFNPRTGCVEHCVAGMRATLFHPRLQGSTKAGPVGKGNATPLQHPDLLFGSFIIALSGIRFSEQLDTTTDDAHDFSSLLSPEAKGTRCFIFLQCCWKERRSMCNNLMVNHIRNISRSYSIIARHHSLTVLRHMLISASSSTNWDIPHSSTSGPISLAVPAEVPGLSLGLPEKPAT</sequence>
<dbReference type="InterPro" id="IPR023299">
    <property type="entry name" value="ATPase_P-typ_cyto_dom_N"/>
</dbReference>
<dbReference type="Proteomes" id="UP000008021">
    <property type="component" value="Chromosome 1"/>
</dbReference>
<evidence type="ECO:0000256" key="3">
    <source>
        <dbReference type="ARBA" id="ARBA00022692"/>
    </source>
</evidence>
<feature type="binding site" evidence="13">
    <location>
        <position position="854"/>
    </location>
    <ligand>
        <name>ATP</name>
        <dbReference type="ChEBI" id="CHEBI:30616"/>
    </ligand>
</feature>
<comment type="cofactor">
    <cofactor evidence="14">
        <name>Mg(2+)</name>
        <dbReference type="ChEBI" id="CHEBI:18420"/>
    </cofactor>
</comment>
<keyword evidence="7 14" id="KW-0460">Magnesium</keyword>
<dbReference type="GO" id="GO:0016887">
    <property type="term" value="F:ATP hydrolysis activity"/>
    <property type="evidence" value="ECO:0007669"/>
    <property type="project" value="InterPro"/>
</dbReference>
<feature type="binding site" evidence="13">
    <location>
        <position position="612"/>
    </location>
    <ligand>
        <name>ATP</name>
        <dbReference type="ChEBI" id="CHEBI:30616"/>
    </ligand>
</feature>
<dbReference type="PANTHER" id="PTHR24092:SF91">
    <property type="entry name" value="PHOSPHOLIPID-TRANSPORTING ATPASE 1"/>
    <property type="match status" value="1"/>
</dbReference>
<dbReference type="InterPro" id="IPR006539">
    <property type="entry name" value="P-type_ATPase_IV"/>
</dbReference>
<keyword evidence="9 15" id="KW-1133">Transmembrane helix</keyword>
<dbReference type="InterPro" id="IPR044492">
    <property type="entry name" value="P_typ_ATPase_HD_dom"/>
</dbReference>
<feature type="binding site" evidence="14">
    <location>
        <position position="468"/>
    </location>
    <ligand>
        <name>Mg(2+)</name>
        <dbReference type="ChEBI" id="CHEBI:18420"/>
    </ligand>
</feature>
<dbReference type="STRING" id="40149.A0A0E0C0P9"/>
<feature type="domain" description="P-type ATPase C-terminal" evidence="18">
    <location>
        <begin position="906"/>
        <end position="1146"/>
    </location>
</feature>
<dbReference type="HOGENOM" id="CLU_000846_3_4_1"/>
<evidence type="ECO:0000256" key="14">
    <source>
        <dbReference type="PIRSR" id="PIRSR606539-3"/>
    </source>
</evidence>
<evidence type="ECO:0000256" key="15">
    <source>
        <dbReference type="RuleBase" id="RU362033"/>
    </source>
</evidence>
<feature type="binding site" evidence="13">
    <location>
        <position position="468"/>
    </location>
    <ligand>
        <name>ATP</name>
        <dbReference type="ChEBI" id="CHEBI:30616"/>
    </ligand>
</feature>
<feature type="domain" description="P-type ATPase N-terminal" evidence="17">
    <location>
        <begin position="83"/>
        <end position="142"/>
    </location>
</feature>
<feature type="binding site" evidence="13">
    <location>
        <position position="752"/>
    </location>
    <ligand>
        <name>ATP</name>
        <dbReference type="ChEBI" id="CHEBI:30616"/>
    </ligand>
</feature>
<feature type="binding site" evidence="13">
    <location>
        <position position="751"/>
    </location>
    <ligand>
        <name>ATP</name>
        <dbReference type="ChEBI" id="CHEBI:30616"/>
    </ligand>
</feature>
<feature type="transmembrane region" description="Helical" evidence="15">
    <location>
        <begin position="1049"/>
        <end position="1069"/>
    </location>
</feature>
<evidence type="ECO:0000256" key="9">
    <source>
        <dbReference type="ARBA" id="ARBA00022989"/>
    </source>
</evidence>
<accession>A0A0E0C0P9</accession>
<dbReference type="CDD" id="cd02073">
    <property type="entry name" value="P-type_ATPase_APLT_Dnf-like"/>
    <property type="match status" value="1"/>
</dbReference>
<dbReference type="PANTHER" id="PTHR24092">
    <property type="entry name" value="PROBABLE PHOSPHOLIPID-TRANSPORTING ATPASE"/>
    <property type="match status" value="1"/>
</dbReference>
<comment type="similarity">
    <text evidence="2 15">Belongs to the cation transport ATPase (P-type) (TC 3.A.3) family. Type IV subfamily.</text>
</comment>
<comment type="subcellular location">
    <subcellularLocation>
        <location evidence="1 15">Membrane</location>
        <topology evidence="1 15">Multi-pass membrane protein</topology>
    </subcellularLocation>
</comment>
<feature type="binding site" evidence="13">
    <location>
        <position position="670"/>
    </location>
    <ligand>
        <name>ATP</name>
        <dbReference type="ChEBI" id="CHEBI:30616"/>
    </ligand>
</feature>
<evidence type="ECO:0000259" key="17">
    <source>
        <dbReference type="Pfam" id="PF16209"/>
    </source>
</evidence>
<keyword evidence="8 15" id="KW-1278">Translocase</keyword>
<feature type="transmembrane region" description="Helical" evidence="15">
    <location>
        <begin position="973"/>
        <end position="994"/>
    </location>
</feature>
<feature type="transmembrane region" description="Helical" evidence="15">
    <location>
        <begin position="397"/>
        <end position="418"/>
    </location>
</feature>
<dbReference type="InterPro" id="IPR032630">
    <property type="entry name" value="P_typ_ATPase_c"/>
</dbReference>
<feature type="binding site" evidence="14">
    <location>
        <position position="884"/>
    </location>
    <ligand>
        <name>Mg(2+)</name>
        <dbReference type="ChEBI" id="CHEBI:18420"/>
    </ligand>
</feature>
<dbReference type="GO" id="GO:0140326">
    <property type="term" value="F:ATPase-coupled intramembrane lipid transporter activity"/>
    <property type="evidence" value="ECO:0007669"/>
    <property type="project" value="UniProtKB-EC"/>
</dbReference>
<dbReference type="InterPro" id="IPR018303">
    <property type="entry name" value="ATPase_P-typ_P_site"/>
</dbReference>
<organism evidence="19">
    <name type="scientific">Oryza meridionalis</name>
    <dbReference type="NCBI Taxonomy" id="40149"/>
    <lineage>
        <taxon>Eukaryota</taxon>
        <taxon>Viridiplantae</taxon>
        <taxon>Streptophyta</taxon>
        <taxon>Embryophyta</taxon>
        <taxon>Tracheophyta</taxon>
        <taxon>Spermatophyta</taxon>
        <taxon>Magnoliopsida</taxon>
        <taxon>Liliopsida</taxon>
        <taxon>Poales</taxon>
        <taxon>Poaceae</taxon>
        <taxon>BOP clade</taxon>
        <taxon>Oryzoideae</taxon>
        <taxon>Oryzeae</taxon>
        <taxon>Oryzinae</taxon>
        <taxon>Oryza</taxon>
    </lineage>
</organism>
<evidence type="ECO:0000256" key="1">
    <source>
        <dbReference type="ARBA" id="ARBA00004141"/>
    </source>
</evidence>
<name>A0A0E0C0P9_9ORYZ</name>
<feature type="binding site" evidence="13">
    <location>
        <position position="466"/>
    </location>
    <ligand>
        <name>ATP</name>
        <dbReference type="ChEBI" id="CHEBI:30616"/>
    </ligand>
</feature>
<dbReference type="InterPro" id="IPR023214">
    <property type="entry name" value="HAD_sf"/>
</dbReference>
<keyword evidence="4 14" id="KW-0479">Metal-binding</keyword>